<feature type="compositionally biased region" description="Pro residues" evidence="1">
    <location>
        <begin position="144"/>
        <end position="159"/>
    </location>
</feature>
<organism evidence="3">
    <name type="scientific">Micromonas pusilla (strain CCMP1545)</name>
    <name type="common">Picoplanktonic green alga</name>
    <dbReference type="NCBI Taxonomy" id="564608"/>
    <lineage>
        <taxon>Eukaryota</taxon>
        <taxon>Viridiplantae</taxon>
        <taxon>Chlorophyta</taxon>
        <taxon>Mamiellophyceae</taxon>
        <taxon>Mamiellales</taxon>
        <taxon>Mamiellaceae</taxon>
        <taxon>Micromonas</taxon>
    </lineage>
</organism>
<proteinExistence type="predicted"/>
<dbReference type="GeneID" id="9684804"/>
<evidence type="ECO:0000256" key="1">
    <source>
        <dbReference type="SAM" id="MobiDB-lite"/>
    </source>
</evidence>
<reference evidence="2 3" key="1">
    <citation type="journal article" date="2009" name="Science">
        <title>Green evolution and dynamic adaptations revealed by genomes of the marine picoeukaryotes Micromonas.</title>
        <authorList>
            <person name="Worden A.Z."/>
            <person name="Lee J.H."/>
            <person name="Mock T."/>
            <person name="Rouze P."/>
            <person name="Simmons M.P."/>
            <person name="Aerts A.L."/>
            <person name="Allen A.E."/>
            <person name="Cuvelier M.L."/>
            <person name="Derelle E."/>
            <person name="Everett M.V."/>
            <person name="Foulon E."/>
            <person name="Grimwood J."/>
            <person name="Gundlach H."/>
            <person name="Henrissat B."/>
            <person name="Napoli C."/>
            <person name="McDonald S.M."/>
            <person name="Parker M.S."/>
            <person name="Rombauts S."/>
            <person name="Salamov A."/>
            <person name="Von Dassow P."/>
            <person name="Badger J.H."/>
            <person name="Coutinho P.M."/>
            <person name="Demir E."/>
            <person name="Dubchak I."/>
            <person name="Gentemann C."/>
            <person name="Eikrem W."/>
            <person name="Gready J.E."/>
            <person name="John U."/>
            <person name="Lanier W."/>
            <person name="Lindquist E.A."/>
            <person name="Lucas S."/>
            <person name="Mayer K.F."/>
            <person name="Moreau H."/>
            <person name="Not F."/>
            <person name="Otillar R."/>
            <person name="Panaud O."/>
            <person name="Pangilinan J."/>
            <person name="Paulsen I."/>
            <person name="Piegu B."/>
            <person name="Poliakov A."/>
            <person name="Robbens S."/>
            <person name="Schmutz J."/>
            <person name="Toulza E."/>
            <person name="Wyss T."/>
            <person name="Zelensky A."/>
            <person name="Zhou K."/>
            <person name="Armbrust E.V."/>
            <person name="Bhattacharya D."/>
            <person name="Goodenough U.W."/>
            <person name="Van de Peer Y."/>
            <person name="Grigoriev I.V."/>
        </authorList>
    </citation>
    <scope>NUCLEOTIDE SEQUENCE [LARGE SCALE GENOMIC DNA]</scope>
    <source>
        <strain evidence="2 3">CCMP1545</strain>
    </source>
</reference>
<feature type="region of interest" description="Disordered" evidence="1">
    <location>
        <begin position="74"/>
        <end position="94"/>
    </location>
</feature>
<evidence type="ECO:0000313" key="2">
    <source>
        <dbReference type="EMBL" id="EEH56496.1"/>
    </source>
</evidence>
<accession>C1MTR4</accession>
<dbReference type="EMBL" id="GG663740">
    <property type="protein sequence ID" value="EEH56496.1"/>
    <property type="molecule type" value="Genomic_DNA"/>
</dbReference>
<dbReference type="Proteomes" id="UP000001876">
    <property type="component" value="Unassembled WGS sequence"/>
</dbReference>
<gene>
    <name evidence="2" type="ORF">MICPUCDRAFT_58522</name>
</gene>
<keyword evidence="3" id="KW-1185">Reference proteome</keyword>
<dbReference type="AlphaFoldDB" id="C1MTR4"/>
<dbReference type="KEGG" id="mpp:MICPUCDRAFT_58522"/>
<evidence type="ECO:0000313" key="3">
    <source>
        <dbReference type="Proteomes" id="UP000001876"/>
    </source>
</evidence>
<dbReference type="OrthoDB" id="40334at2759"/>
<name>C1MTR4_MICPC</name>
<dbReference type="RefSeq" id="XP_003059364.1">
    <property type="nucleotide sequence ID" value="XM_003059318.1"/>
</dbReference>
<feature type="region of interest" description="Disordered" evidence="1">
    <location>
        <begin position="140"/>
        <end position="182"/>
    </location>
</feature>
<sequence>MGGHDQSRDNPRWHANNNVLQRFLASSARVNALDGLSSSGSAEEARSFTLSVFTLVPVRPRSRCELHSLRTFSPSARVSPPATPRFRSRHTSTPFNSISDAFQLHPDVGRFARTVDAQILTGTEETPLFTIYSTAFPASMTPPTWKPPPPPPKPPPKPKPTGRGGDLGVGVSRESATAVRGS</sequence>
<protein>
    <submittedName>
        <fullName evidence="2">Predicted protein</fullName>
    </submittedName>
</protein>